<feature type="compositionally biased region" description="Basic and acidic residues" evidence="1">
    <location>
        <begin position="32"/>
        <end position="45"/>
    </location>
</feature>
<name>A0ABD5VII5_9EURY</name>
<sequence length="79" mass="8952">MTPLLDWAVGASAIVTAGAATQAARYLGSVKQKVDRNEERSEKNKTRSQRNRQYITGEDTYREGLIPRVERLDDRRGET</sequence>
<comment type="caution">
    <text evidence="2">The sequence shown here is derived from an EMBL/GenBank/DDBJ whole genome shotgun (WGS) entry which is preliminary data.</text>
</comment>
<evidence type="ECO:0000313" key="2">
    <source>
        <dbReference type="EMBL" id="MFC6953523.1"/>
    </source>
</evidence>
<keyword evidence="3" id="KW-1185">Reference proteome</keyword>
<evidence type="ECO:0000313" key="3">
    <source>
        <dbReference type="Proteomes" id="UP001596395"/>
    </source>
</evidence>
<evidence type="ECO:0000256" key="1">
    <source>
        <dbReference type="SAM" id="MobiDB-lite"/>
    </source>
</evidence>
<protein>
    <submittedName>
        <fullName evidence="2">Uncharacterized protein</fullName>
    </submittedName>
</protein>
<proteinExistence type="predicted"/>
<dbReference type="Proteomes" id="UP001596395">
    <property type="component" value="Unassembled WGS sequence"/>
</dbReference>
<accession>A0ABD5VII5</accession>
<organism evidence="2 3">
    <name type="scientific">Halorubellus litoreus</name>
    <dbReference type="NCBI Taxonomy" id="755308"/>
    <lineage>
        <taxon>Archaea</taxon>
        <taxon>Methanobacteriati</taxon>
        <taxon>Methanobacteriota</taxon>
        <taxon>Stenosarchaea group</taxon>
        <taxon>Halobacteria</taxon>
        <taxon>Halobacteriales</taxon>
        <taxon>Halorubellaceae</taxon>
        <taxon>Halorubellus</taxon>
    </lineage>
</organism>
<gene>
    <name evidence="2" type="ORF">ACFQGB_11680</name>
</gene>
<dbReference type="EMBL" id="JBHSXN010000002">
    <property type="protein sequence ID" value="MFC6953523.1"/>
    <property type="molecule type" value="Genomic_DNA"/>
</dbReference>
<feature type="region of interest" description="Disordered" evidence="1">
    <location>
        <begin position="32"/>
        <end position="59"/>
    </location>
</feature>
<reference evidence="2 3" key="1">
    <citation type="journal article" date="2019" name="Int. J. Syst. Evol. Microbiol.">
        <title>The Global Catalogue of Microorganisms (GCM) 10K type strain sequencing project: providing services to taxonomists for standard genome sequencing and annotation.</title>
        <authorList>
            <consortium name="The Broad Institute Genomics Platform"/>
            <consortium name="The Broad Institute Genome Sequencing Center for Infectious Disease"/>
            <person name="Wu L."/>
            <person name="Ma J."/>
        </authorList>
    </citation>
    <scope>NUCLEOTIDE SEQUENCE [LARGE SCALE GENOMIC DNA]</scope>
    <source>
        <strain evidence="2 3">GX26</strain>
    </source>
</reference>
<dbReference type="RefSeq" id="WP_336350481.1">
    <property type="nucleotide sequence ID" value="NZ_JAZAQL010000002.1"/>
</dbReference>
<dbReference type="AlphaFoldDB" id="A0ABD5VII5"/>